<name>A0A482XQY6_LAOST</name>
<dbReference type="Proteomes" id="UP000291343">
    <property type="component" value="Unassembled WGS sequence"/>
</dbReference>
<evidence type="ECO:0000313" key="2">
    <source>
        <dbReference type="EMBL" id="RZF47858.1"/>
    </source>
</evidence>
<protein>
    <submittedName>
        <fullName evidence="2">Uncharacterized protein</fullName>
    </submittedName>
</protein>
<dbReference type="AlphaFoldDB" id="A0A482XQY6"/>
<sequence length="88" mass="9879">MALDIEDRVTWTLIQHNNKIKLSLKVIDSIPILHNTSQGEKLCIFANSVCVFGICLLIGVFANSNVVLDPQSKRSHILYREAKSDRGK</sequence>
<comment type="caution">
    <text evidence="2">The sequence shown here is derived from an EMBL/GenBank/DDBJ whole genome shotgun (WGS) entry which is preliminary data.</text>
</comment>
<keyword evidence="1" id="KW-1133">Transmembrane helix</keyword>
<gene>
    <name evidence="2" type="ORF">LSTR_LSTR010648</name>
</gene>
<organism evidence="2 3">
    <name type="scientific">Laodelphax striatellus</name>
    <name type="common">Small brown planthopper</name>
    <name type="synonym">Delphax striatella</name>
    <dbReference type="NCBI Taxonomy" id="195883"/>
    <lineage>
        <taxon>Eukaryota</taxon>
        <taxon>Metazoa</taxon>
        <taxon>Ecdysozoa</taxon>
        <taxon>Arthropoda</taxon>
        <taxon>Hexapoda</taxon>
        <taxon>Insecta</taxon>
        <taxon>Pterygota</taxon>
        <taxon>Neoptera</taxon>
        <taxon>Paraneoptera</taxon>
        <taxon>Hemiptera</taxon>
        <taxon>Auchenorrhyncha</taxon>
        <taxon>Fulgoroidea</taxon>
        <taxon>Delphacidae</taxon>
        <taxon>Criomorphinae</taxon>
        <taxon>Laodelphax</taxon>
    </lineage>
</organism>
<keyword evidence="1" id="KW-0472">Membrane</keyword>
<dbReference type="OrthoDB" id="10599040at2759"/>
<evidence type="ECO:0000313" key="3">
    <source>
        <dbReference type="Proteomes" id="UP000291343"/>
    </source>
</evidence>
<proteinExistence type="predicted"/>
<evidence type="ECO:0000256" key="1">
    <source>
        <dbReference type="SAM" id="Phobius"/>
    </source>
</evidence>
<keyword evidence="1" id="KW-0812">Transmembrane</keyword>
<keyword evidence="3" id="KW-1185">Reference proteome</keyword>
<feature type="transmembrane region" description="Helical" evidence="1">
    <location>
        <begin position="44"/>
        <end position="68"/>
    </location>
</feature>
<accession>A0A482XQY6</accession>
<reference evidence="2 3" key="1">
    <citation type="journal article" date="2017" name="Gigascience">
        <title>Genome sequence of the small brown planthopper, Laodelphax striatellus.</title>
        <authorList>
            <person name="Zhu J."/>
            <person name="Jiang F."/>
            <person name="Wang X."/>
            <person name="Yang P."/>
            <person name="Bao Y."/>
            <person name="Zhao W."/>
            <person name="Wang W."/>
            <person name="Lu H."/>
            <person name="Wang Q."/>
            <person name="Cui N."/>
            <person name="Li J."/>
            <person name="Chen X."/>
            <person name="Luo L."/>
            <person name="Yu J."/>
            <person name="Kang L."/>
            <person name="Cui F."/>
        </authorList>
    </citation>
    <scope>NUCLEOTIDE SEQUENCE [LARGE SCALE GENOMIC DNA]</scope>
    <source>
        <strain evidence="2">Lst14</strain>
    </source>
</reference>
<dbReference type="EMBL" id="QKKF02003048">
    <property type="protein sequence ID" value="RZF47858.1"/>
    <property type="molecule type" value="Genomic_DNA"/>
</dbReference>
<dbReference type="InParanoid" id="A0A482XQY6"/>